<dbReference type="EMBL" id="JH792927">
    <property type="protein sequence ID" value="ELQ43310.1"/>
    <property type="molecule type" value="Genomic_DNA"/>
</dbReference>
<dbReference type="Proteomes" id="UP000011086">
    <property type="component" value="Unassembled WGS sequence"/>
</dbReference>
<reference evidence="2" key="1">
    <citation type="journal article" date="2012" name="PLoS Genet.">
        <title>Comparative analysis of the genomes of two field isolates of the rice blast fungus Magnaporthe oryzae.</title>
        <authorList>
            <person name="Xue M."/>
            <person name="Yang J."/>
            <person name="Li Z."/>
            <person name="Hu S."/>
            <person name="Yao N."/>
            <person name="Dean R.A."/>
            <person name="Zhao W."/>
            <person name="Shen M."/>
            <person name="Zhang H."/>
            <person name="Li C."/>
            <person name="Liu L."/>
            <person name="Cao L."/>
            <person name="Xu X."/>
            <person name="Xing Y."/>
            <person name="Hsiang T."/>
            <person name="Zhang Z."/>
            <person name="Xu J.R."/>
            <person name="Peng Y.L."/>
        </authorList>
    </citation>
    <scope>NUCLEOTIDE SEQUENCE</scope>
    <source>
        <strain evidence="2">Y34</strain>
    </source>
</reference>
<sequence>MAQNHRSRRGEVDNGWKLKRRQMRESMGERSPADNRPWKHKPADEVAKQIVINTPWKVAVEGRVLLCSQSGYETLGDGDLRSPVCLALPAPDSGFEVPGPVCSSKVGFRAPLCEAKIRRACVKQIVVTYDQVFLESSNGTALVVGSSQGQQNPMRRQCLVDWRWGS</sequence>
<proteinExistence type="predicted"/>
<evidence type="ECO:0000256" key="1">
    <source>
        <dbReference type="SAM" id="MobiDB-lite"/>
    </source>
</evidence>
<protein>
    <submittedName>
        <fullName evidence="2">Uncharacterized protein</fullName>
    </submittedName>
</protein>
<feature type="region of interest" description="Disordered" evidence="1">
    <location>
        <begin position="1"/>
        <end position="42"/>
    </location>
</feature>
<accession>A0AA97P772</accession>
<evidence type="ECO:0000313" key="2">
    <source>
        <dbReference type="EMBL" id="ELQ43310.1"/>
    </source>
</evidence>
<dbReference type="AlphaFoldDB" id="A0AA97P772"/>
<feature type="compositionally biased region" description="Basic and acidic residues" evidence="1">
    <location>
        <begin position="23"/>
        <end position="42"/>
    </location>
</feature>
<organism evidence="2">
    <name type="scientific">Pyricularia oryzae (strain Y34)</name>
    <name type="common">Rice blast fungus</name>
    <name type="synonym">Magnaporthe oryzae</name>
    <dbReference type="NCBI Taxonomy" id="1143189"/>
    <lineage>
        <taxon>Eukaryota</taxon>
        <taxon>Fungi</taxon>
        <taxon>Dikarya</taxon>
        <taxon>Ascomycota</taxon>
        <taxon>Pezizomycotina</taxon>
        <taxon>Sordariomycetes</taxon>
        <taxon>Sordariomycetidae</taxon>
        <taxon>Magnaporthales</taxon>
        <taxon>Pyriculariaceae</taxon>
        <taxon>Pyricularia</taxon>
    </lineage>
</organism>
<name>A0AA97P772_PYRO3</name>
<gene>
    <name evidence="2" type="ORF">OOU_Y34scaffold00162g79</name>
</gene>